<dbReference type="Proteomes" id="UP000008495">
    <property type="component" value="Unassembled WGS sequence"/>
</dbReference>
<dbReference type="GO" id="GO:0005524">
    <property type="term" value="F:ATP binding"/>
    <property type="evidence" value="ECO:0007669"/>
    <property type="project" value="UniProtKB-KW"/>
</dbReference>
<dbReference type="RefSeq" id="WP_006502277.1">
    <property type="nucleotide sequence ID" value="NZ_BAGZ01000005.1"/>
</dbReference>
<dbReference type="GO" id="GO:0016887">
    <property type="term" value="F:ATP hydrolysis activity"/>
    <property type="evidence" value="ECO:0007669"/>
    <property type="project" value="InterPro"/>
</dbReference>
<dbReference type="InterPro" id="IPR003593">
    <property type="entry name" value="AAA+_ATPase"/>
</dbReference>
<accession>K6VQA4</accession>
<dbReference type="PANTHER" id="PTHR42711:SF19">
    <property type="entry name" value="DOXORUBICIN RESISTANCE ATP-BINDING PROTEIN DRRA"/>
    <property type="match status" value="1"/>
</dbReference>
<dbReference type="Pfam" id="PF00005">
    <property type="entry name" value="ABC_tran"/>
    <property type="match status" value="1"/>
</dbReference>
<dbReference type="PROSITE" id="PS00211">
    <property type="entry name" value="ABC_TRANSPORTER_1"/>
    <property type="match status" value="1"/>
</dbReference>
<dbReference type="SMART" id="SM00382">
    <property type="entry name" value="AAA"/>
    <property type="match status" value="1"/>
</dbReference>
<keyword evidence="8" id="KW-1185">Reference proteome</keyword>
<evidence type="ECO:0000256" key="5">
    <source>
        <dbReference type="ARBA" id="ARBA00023251"/>
    </source>
</evidence>
<keyword evidence="4 7" id="KW-0067">ATP-binding</keyword>
<keyword evidence="5" id="KW-0046">Antibiotic resistance</keyword>
<evidence type="ECO:0000313" key="7">
    <source>
        <dbReference type="EMBL" id="GAB77525.1"/>
    </source>
</evidence>
<comment type="subcellular location">
    <subcellularLocation>
        <location evidence="1">Cell membrane</location>
        <topology evidence="1">Peripheral membrane protein</topology>
    </subcellularLocation>
</comment>
<evidence type="ECO:0000256" key="1">
    <source>
        <dbReference type="ARBA" id="ARBA00004202"/>
    </source>
</evidence>
<evidence type="ECO:0000259" key="6">
    <source>
        <dbReference type="PROSITE" id="PS50893"/>
    </source>
</evidence>
<evidence type="ECO:0000256" key="3">
    <source>
        <dbReference type="ARBA" id="ARBA00022741"/>
    </source>
</evidence>
<dbReference type="Gene3D" id="3.40.50.300">
    <property type="entry name" value="P-loop containing nucleotide triphosphate hydrolases"/>
    <property type="match status" value="1"/>
</dbReference>
<evidence type="ECO:0000256" key="2">
    <source>
        <dbReference type="ARBA" id="ARBA00022448"/>
    </source>
</evidence>
<dbReference type="AlphaFoldDB" id="K6VQA4"/>
<dbReference type="eggNOG" id="COG1131">
    <property type="taxonomic scope" value="Bacteria"/>
</dbReference>
<dbReference type="InterPro" id="IPR003439">
    <property type="entry name" value="ABC_transporter-like_ATP-bd"/>
</dbReference>
<dbReference type="EMBL" id="BAGZ01000005">
    <property type="protein sequence ID" value="GAB77525.1"/>
    <property type="molecule type" value="Genomic_DNA"/>
</dbReference>
<dbReference type="PANTHER" id="PTHR42711">
    <property type="entry name" value="ABC TRANSPORTER ATP-BINDING PROTEIN"/>
    <property type="match status" value="1"/>
</dbReference>
<protein>
    <submittedName>
        <fullName evidence="7">Putative ABC transporter ATP-binding protein</fullName>
    </submittedName>
</protein>
<evidence type="ECO:0000313" key="8">
    <source>
        <dbReference type="Proteomes" id="UP000008495"/>
    </source>
</evidence>
<evidence type="ECO:0000256" key="4">
    <source>
        <dbReference type="ARBA" id="ARBA00022840"/>
    </source>
</evidence>
<dbReference type="InterPro" id="IPR027417">
    <property type="entry name" value="P-loop_NTPase"/>
</dbReference>
<keyword evidence="2" id="KW-0813">Transport</keyword>
<gene>
    <name evidence="7" type="ORF">AUCHE_05_04370</name>
</gene>
<dbReference type="InterPro" id="IPR017871">
    <property type="entry name" value="ABC_transporter-like_CS"/>
</dbReference>
<dbReference type="PROSITE" id="PS50893">
    <property type="entry name" value="ABC_TRANSPORTER_2"/>
    <property type="match status" value="1"/>
</dbReference>
<keyword evidence="3" id="KW-0547">Nucleotide-binding</keyword>
<dbReference type="CDD" id="cd03230">
    <property type="entry name" value="ABC_DR_subfamily_A"/>
    <property type="match status" value="1"/>
</dbReference>
<dbReference type="GO" id="GO:0046677">
    <property type="term" value="P:response to antibiotic"/>
    <property type="evidence" value="ECO:0007669"/>
    <property type="project" value="UniProtKB-KW"/>
</dbReference>
<name>K6VQA4_9MICO</name>
<proteinExistence type="predicted"/>
<dbReference type="InterPro" id="IPR050763">
    <property type="entry name" value="ABC_transporter_ATP-binding"/>
</dbReference>
<sequence length="257" mass="27012">MSYALELTGLRKSFGGKVAVDQLHLAVPTGVLFGLVGPNGAGKTTTLAMATGLLRPDAGSAYVLGNDVWENPARAKAGMGVMADGMRLFDRLSGRELLRYMGLLRKMEPAEIDRRSRELLDTLGLSGDADLVVADYSAGMKKKISLACALLHAPGLLVLDEPFESVDPVSGEVIRTILRNYVRAGGTVVLSSHVMELVEHLCDGVGVIADGRVLAVGATQDVCNGLSLQERFLALVGISSGSGEGGLTWLQSSSDSN</sequence>
<organism evidence="7 8">
    <name type="scientific">Austwickia chelonae NBRC 105200</name>
    <dbReference type="NCBI Taxonomy" id="1184607"/>
    <lineage>
        <taxon>Bacteria</taxon>
        <taxon>Bacillati</taxon>
        <taxon>Actinomycetota</taxon>
        <taxon>Actinomycetes</taxon>
        <taxon>Micrococcales</taxon>
        <taxon>Dermatophilaceae</taxon>
        <taxon>Austwickia</taxon>
    </lineage>
</organism>
<reference evidence="7 8" key="1">
    <citation type="submission" date="2012-08" db="EMBL/GenBank/DDBJ databases">
        <title>Whole genome shotgun sequence of Austwickia chelonae NBRC 105200.</title>
        <authorList>
            <person name="Yoshida I."/>
            <person name="Hosoyama A."/>
            <person name="Tsuchikane K."/>
            <person name="Katsumata H."/>
            <person name="Ando Y."/>
            <person name="Ohji S."/>
            <person name="Hamada M."/>
            <person name="Tamura T."/>
            <person name="Yamazoe A."/>
            <person name="Yamazaki S."/>
            <person name="Fujita N."/>
        </authorList>
    </citation>
    <scope>NUCLEOTIDE SEQUENCE [LARGE SCALE GENOMIC DNA]</scope>
    <source>
        <strain evidence="7 8">NBRC 105200</strain>
    </source>
</reference>
<feature type="domain" description="ABC transporter" evidence="6">
    <location>
        <begin position="5"/>
        <end position="235"/>
    </location>
</feature>
<dbReference type="STRING" id="100225.SAMN05421595_1362"/>
<dbReference type="GO" id="GO:0005886">
    <property type="term" value="C:plasma membrane"/>
    <property type="evidence" value="ECO:0007669"/>
    <property type="project" value="UniProtKB-SubCell"/>
</dbReference>
<comment type="caution">
    <text evidence="7">The sequence shown here is derived from an EMBL/GenBank/DDBJ whole genome shotgun (WGS) entry which is preliminary data.</text>
</comment>
<dbReference type="SUPFAM" id="SSF52540">
    <property type="entry name" value="P-loop containing nucleoside triphosphate hydrolases"/>
    <property type="match status" value="1"/>
</dbReference>